<evidence type="ECO:0000256" key="3">
    <source>
        <dbReference type="ARBA" id="ARBA00022989"/>
    </source>
</evidence>
<dbReference type="Proteomes" id="UP001239462">
    <property type="component" value="Unassembled WGS sequence"/>
</dbReference>
<dbReference type="InterPro" id="IPR056739">
    <property type="entry name" value="NfeD_membrane"/>
</dbReference>
<comment type="subcellular location">
    <subcellularLocation>
        <location evidence="1">Membrane</location>
        <topology evidence="1">Multi-pass membrane protein</topology>
    </subcellularLocation>
</comment>
<reference evidence="10 11" key="1">
    <citation type="submission" date="2023-06" db="EMBL/GenBank/DDBJ databases">
        <title>Roseiconus lacunae JC819 isolated from Gulf of Mannar region, Tamil Nadu.</title>
        <authorList>
            <person name="Pk S."/>
            <person name="Ch S."/>
            <person name="Ch V.R."/>
        </authorList>
    </citation>
    <scope>NUCLEOTIDE SEQUENCE [LARGE SCALE GENOMIC DNA]</scope>
    <source>
        <strain evidence="10 11">JC819</strain>
    </source>
</reference>
<evidence type="ECO:0000256" key="6">
    <source>
        <dbReference type="SAM" id="Phobius"/>
    </source>
</evidence>
<evidence type="ECO:0000313" key="10">
    <source>
        <dbReference type="EMBL" id="MDM4015651.1"/>
    </source>
</evidence>
<keyword evidence="4 6" id="KW-0472">Membrane</keyword>
<dbReference type="RefSeq" id="WP_289163155.1">
    <property type="nucleotide sequence ID" value="NZ_JASZZN010000006.1"/>
</dbReference>
<feature type="domain" description="NfeD integral membrane" evidence="8">
    <location>
        <begin position="341"/>
        <end position="465"/>
    </location>
</feature>
<evidence type="ECO:0000256" key="2">
    <source>
        <dbReference type="ARBA" id="ARBA00022692"/>
    </source>
</evidence>
<evidence type="ECO:0000256" key="1">
    <source>
        <dbReference type="ARBA" id="ARBA00004141"/>
    </source>
</evidence>
<dbReference type="Gene3D" id="3.90.226.10">
    <property type="entry name" value="2-enoyl-CoA Hydratase, Chain A, domain 1"/>
    <property type="match status" value="1"/>
</dbReference>
<evidence type="ECO:0000256" key="5">
    <source>
        <dbReference type="SAM" id="MobiDB-lite"/>
    </source>
</evidence>
<dbReference type="CDD" id="cd07021">
    <property type="entry name" value="Clp_protease_NfeD_like"/>
    <property type="match status" value="1"/>
</dbReference>
<dbReference type="GO" id="GO:0006508">
    <property type="term" value="P:proteolysis"/>
    <property type="evidence" value="ECO:0007669"/>
    <property type="project" value="UniProtKB-KW"/>
</dbReference>
<protein>
    <submittedName>
        <fullName evidence="10">ATP-dependent Clp protease proteolytic subunit</fullName>
    </submittedName>
</protein>
<evidence type="ECO:0000256" key="4">
    <source>
        <dbReference type="ARBA" id="ARBA00023136"/>
    </source>
</evidence>
<feature type="transmembrane region" description="Helical" evidence="6">
    <location>
        <begin position="331"/>
        <end position="355"/>
    </location>
</feature>
<dbReference type="InterPro" id="IPR029045">
    <property type="entry name" value="ClpP/crotonase-like_dom_sf"/>
</dbReference>
<dbReference type="InterPro" id="IPR002810">
    <property type="entry name" value="NfeD-like_C"/>
</dbReference>
<dbReference type="SUPFAM" id="SSF52096">
    <property type="entry name" value="ClpP/crotonase"/>
    <property type="match status" value="1"/>
</dbReference>
<feature type="transmembrane region" description="Helical" evidence="6">
    <location>
        <begin position="445"/>
        <end position="467"/>
    </location>
</feature>
<dbReference type="PANTHER" id="PTHR33507">
    <property type="entry name" value="INNER MEMBRANE PROTEIN YBBJ"/>
    <property type="match status" value="1"/>
</dbReference>
<dbReference type="InterPro" id="IPR052165">
    <property type="entry name" value="Membrane_assoc_protease"/>
</dbReference>
<name>A0ABT7PGQ3_9BACT</name>
<dbReference type="Gene3D" id="2.40.50.140">
    <property type="entry name" value="Nucleic acid-binding proteins"/>
    <property type="match status" value="1"/>
</dbReference>
<accession>A0ABT7PGQ3</accession>
<dbReference type="InterPro" id="IPR056738">
    <property type="entry name" value="NfeD1b_N"/>
</dbReference>
<feature type="domain" description="NfeD-like C-terminal" evidence="7">
    <location>
        <begin position="513"/>
        <end position="564"/>
    </location>
</feature>
<keyword evidence="10" id="KW-0378">Hydrolase</keyword>
<dbReference type="Pfam" id="PF01957">
    <property type="entry name" value="NfeD"/>
    <property type="match status" value="1"/>
</dbReference>
<dbReference type="PANTHER" id="PTHR33507:SF3">
    <property type="entry name" value="INNER MEMBRANE PROTEIN YBBJ"/>
    <property type="match status" value="1"/>
</dbReference>
<keyword evidence="2 6" id="KW-0812">Transmembrane</keyword>
<keyword evidence="11" id="KW-1185">Reference proteome</keyword>
<evidence type="ECO:0000259" key="8">
    <source>
        <dbReference type="Pfam" id="PF24961"/>
    </source>
</evidence>
<evidence type="ECO:0000313" key="11">
    <source>
        <dbReference type="Proteomes" id="UP001239462"/>
    </source>
</evidence>
<dbReference type="Pfam" id="PF24961">
    <property type="entry name" value="NfeD_membrane"/>
    <property type="match status" value="1"/>
</dbReference>
<gene>
    <name evidence="10" type="ORF">QTN89_09440</name>
</gene>
<dbReference type="InterPro" id="IPR012340">
    <property type="entry name" value="NA-bd_OB-fold"/>
</dbReference>
<feature type="transmembrane region" description="Helical" evidence="6">
    <location>
        <begin position="21"/>
        <end position="39"/>
    </location>
</feature>
<dbReference type="EMBL" id="JASZZN010000006">
    <property type="protein sequence ID" value="MDM4015651.1"/>
    <property type="molecule type" value="Genomic_DNA"/>
</dbReference>
<feature type="transmembrane region" description="Helical" evidence="6">
    <location>
        <begin position="362"/>
        <end position="381"/>
    </location>
</feature>
<organism evidence="10 11">
    <name type="scientific">Roseiconus lacunae</name>
    <dbReference type="NCBI Taxonomy" id="2605694"/>
    <lineage>
        <taxon>Bacteria</taxon>
        <taxon>Pseudomonadati</taxon>
        <taxon>Planctomycetota</taxon>
        <taxon>Planctomycetia</taxon>
        <taxon>Pirellulales</taxon>
        <taxon>Pirellulaceae</taxon>
        <taxon>Roseiconus</taxon>
    </lineage>
</organism>
<feature type="transmembrane region" description="Helical" evidence="6">
    <location>
        <begin position="393"/>
        <end position="424"/>
    </location>
</feature>
<feature type="compositionally biased region" description="Low complexity" evidence="5">
    <location>
        <begin position="51"/>
        <end position="62"/>
    </location>
</feature>
<feature type="domain" description="NfeD1b N-terminal" evidence="9">
    <location>
        <begin position="102"/>
        <end position="254"/>
    </location>
</feature>
<sequence length="570" mass="61053">MLRPPLTTANNRPIDRLAGGGFLRLFVCLAVCGFITGGADLRITHAQSTPDAASSDARSAESQPAASLPDEAPADEAPMGPTAAVQTDLAVSGNPKSPRKAVVIPFHSDINPMSTALLTRKFESAIESGAEVVIFDIHSPGGMVFYTFQIMDMIQDAKGIETVAFIQKDAISGAALIALACDKIYMLPHARMGDAGVIEMGEDGAFRYTVAKLRSPVAQKARDTAEATGRPIALAEKMTDKDLVVFRAVNKNDGTIRYISDREWESMADTDLWERGKPIREAGKEMFFIANGKRCVELGMADRVVNDLDELAEDLQVETPLMVLDRTAVDVAIVILNHWFVTLLLLIIGLVALVIELSAPGMGIGGLISTLCFGLFFWSRFLGGTAGWLEVTLFVLGIVFIGFEIFVIPGFGVAGVGGVGLLLTSLVMASRRFLIPQNSADAISLGWDVLTVLGAFVGFLVAMLFLAKHIGDIPGLGRLTLKPQLAFDGLQASEHQDVGSSDSSLPGWQRVEVGEIGTSAGALRPGGKIDMGDYFVDVVSEGDFIENGQRVQIIAKQGTRIVVRQIQEES</sequence>
<dbReference type="GO" id="GO:0008233">
    <property type="term" value="F:peptidase activity"/>
    <property type="evidence" value="ECO:0007669"/>
    <property type="project" value="UniProtKB-KW"/>
</dbReference>
<dbReference type="Pfam" id="PF25145">
    <property type="entry name" value="NfeD1b_N"/>
    <property type="match status" value="1"/>
</dbReference>
<evidence type="ECO:0000259" key="9">
    <source>
        <dbReference type="Pfam" id="PF25145"/>
    </source>
</evidence>
<evidence type="ECO:0000259" key="7">
    <source>
        <dbReference type="Pfam" id="PF01957"/>
    </source>
</evidence>
<keyword evidence="3 6" id="KW-1133">Transmembrane helix</keyword>
<feature type="region of interest" description="Disordered" evidence="5">
    <location>
        <begin position="50"/>
        <end position="80"/>
    </location>
</feature>
<comment type="caution">
    <text evidence="10">The sequence shown here is derived from an EMBL/GenBank/DDBJ whole genome shotgun (WGS) entry which is preliminary data.</text>
</comment>
<keyword evidence="10" id="KW-0645">Protease</keyword>
<proteinExistence type="predicted"/>